<dbReference type="EMBL" id="GGYP01005571">
    <property type="protein sequence ID" value="MDE50342.1"/>
    <property type="molecule type" value="Transcribed_RNA"/>
</dbReference>
<feature type="compositionally biased region" description="Low complexity" evidence="1">
    <location>
        <begin position="298"/>
        <end position="338"/>
    </location>
</feature>
<keyword evidence="2" id="KW-1133">Transmembrane helix</keyword>
<dbReference type="InterPro" id="IPR000608">
    <property type="entry name" value="UBC"/>
</dbReference>
<evidence type="ECO:0000313" key="5">
    <source>
        <dbReference type="EMBL" id="MDE50342.1"/>
    </source>
</evidence>
<dbReference type="Gene3D" id="3.10.110.10">
    <property type="entry name" value="Ubiquitin Conjugating Enzyme"/>
    <property type="match status" value="1"/>
</dbReference>
<dbReference type="GO" id="GO:0016020">
    <property type="term" value="C:membrane"/>
    <property type="evidence" value="ECO:0007669"/>
    <property type="project" value="GOC"/>
</dbReference>
<dbReference type="InterPro" id="IPR016135">
    <property type="entry name" value="UBQ-conjugating_enzyme/RWD"/>
</dbReference>
<keyword evidence="2" id="KW-0812">Transmembrane</keyword>
<dbReference type="Pfam" id="PF00179">
    <property type="entry name" value="UQ_con"/>
    <property type="match status" value="1"/>
</dbReference>
<dbReference type="CDD" id="cd23802">
    <property type="entry name" value="UBCc_UBE2Q"/>
    <property type="match status" value="1"/>
</dbReference>
<dbReference type="InterPro" id="IPR005804">
    <property type="entry name" value="FA_desaturase_dom"/>
</dbReference>
<dbReference type="PROSITE" id="PS50127">
    <property type="entry name" value="UBC_2"/>
    <property type="match status" value="1"/>
</dbReference>
<keyword evidence="2" id="KW-0472">Membrane</keyword>
<gene>
    <name evidence="5" type="primary">UBE2Q2_16</name>
    <name evidence="4" type="synonym">UBE2Q2_14</name>
    <name evidence="5" type="ORF">g.8987</name>
    <name evidence="4" type="ORF">g.8990</name>
</gene>
<dbReference type="AlphaFoldDB" id="A0A6G1SK57"/>
<dbReference type="SMART" id="SM01269">
    <property type="entry name" value="Lipid_DES"/>
    <property type="match status" value="1"/>
</dbReference>
<feature type="compositionally biased region" description="Basic residues" evidence="1">
    <location>
        <begin position="263"/>
        <end position="273"/>
    </location>
</feature>
<sequence length="579" mass="64834">MGSSVSRSDLTYSYTDEPHATRRKLILQKYPQIKKLMGVDHSFKWKVLLLVTAQISSYYLIKDVTNYWFLFALAYCVGGVANHALMLAVHEISHGAGFGSAKPLENKLLGIVANLPIGLPMSISFKKYHLEHHRYQGDELLDTDLPSHFEIAFFTNPLRKALWCFLQPFFYTMRPLFINPKPIEKMELVNIIIQLLFDYVIVRFLGWHVLIYALGGSILAMGLHPVAGHFISEHTLMFDVDKRRRSKAGHNNNNNNNIDNKTQRAHTLHHSKQHGGSTSHHSGVPTKNAGTSTASLKSQSSNQSTNGTTVSTSSASSSSSMSASSFASSAYATDPEIITIDDDNDDDDDDDDDEDDIHIEMDDEPAAMAVKTKDDGLSSEHYAKLEKLRQLQRDSYMKGVQHGSVQATDRLMKELREVYKSDSYKSGIFTVELVDDSLYEWHVKLSIVDPESPLHTDLLQLKDKGGKDHIMLHISYKDNYPFAPPFVRIVYPVLTGGYVLNGGAICMELLTKQGWSSAYTIEALIMQIAATLVKGKARVNLSIKNVHGLYTYQKAQATFKSLSQIHEKNGWYTPPKADG</sequence>
<dbReference type="PANTHER" id="PTHR12879">
    <property type="entry name" value="SPHINGOLIPID DELTA 4 DESATURASE/C-4 HYDROXYLASE PROTEIN DES2"/>
    <property type="match status" value="1"/>
</dbReference>
<feature type="compositionally biased region" description="Polar residues" evidence="1">
    <location>
        <begin position="288"/>
        <end position="297"/>
    </location>
</feature>
<dbReference type="SUPFAM" id="SSF54495">
    <property type="entry name" value="UBC-like"/>
    <property type="match status" value="1"/>
</dbReference>
<evidence type="ECO:0000256" key="2">
    <source>
        <dbReference type="SAM" id="Phobius"/>
    </source>
</evidence>
<dbReference type="PANTHER" id="PTHR12879:SF8">
    <property type="entry name" value="SPHINGOLIPID DELTA(4)-DESATURASE DES1"/>
    <property type="match status" value="1"/>
</dbReference>
<feature type="compositionally biased region" description="Acidic residues" evidence="1">
    <location>
        <begin position="339"/>
        <end position="365"/>
    </location>
</feature>
<evidence type="ECO:0000313" key="4">
    <source>
        <dbReference type="EMBL" id="MDE48828.1"/>
    </source>
</evidence>
<dbReference type="GO" id="GO:0046513">
    <property type="term" value="P:ceramide biosynthetic process"/>
    <property type="evidence" value="ECO:0007669"/>
    <property type="project" value="TreeGrafter"/>
</dbReference>
<protein>
    <submittedName>
        <fullName evidence="5">Ubiquitin-conjugating enzyme E2 Q2</fullName>
    </submittedName>
</protein>
<dbReference type="GO" id="GO:0042284">
    <property type="term" value="F:sphingolipid delta-4 desaturase activity"/>
    <property type="evidence" value="ECO:0007669"/>
    <property type="project" value="TreeGrafter"/>
</dbReference>
<accession>A0A6G1SK57</accession>
<name>A0A6G1SK57_9ACAR</name>
<evidence type="ECO:0000256" key="1">
    <source>
        <dbReference type="SAM" id="MobiDB-lite"/>
    </source>
</evidence>
<organism evidence="5">
    <name type="scientific">Aceria tosichella</name>
    <name type="common">wheat curl mite</name>
    <dbReference type="NCBI Taxonomy" id="561515"/>
    <lineage>
        <taxon>Eukaryota</taxon>
        <taxon>Metazoa</taxon>
        <taxon>Ecdysozoa</taxon>
        <taxon>Arthropoda</taxon>
        <taxon>Chelicerata</taxon>
        <taxon>Arachnida</taxon>
        <taxon>Acari</taxon>
        <taxon>Acariformes</taxon>
        <taxon>Trombidiformes</taxon>
        <taxon>Prostigmata</taxon>
        <taxon>Eupodina</taxon>
        <taxon>Eriophyoidea</taxon>
        <taxon>Eriophyidae</taxon>
        <taxon>Eriophyinae</taxon>
        <taxon>Aceriini</taxon>
        <taxon>Aceria</taxon>
    </lineage>
</organism>
<dbReference type="Pfam" id="PF00487">
    <property type="entry name" value="FA_desaturase"/>
    <property type="match status" value="1"/>
</dbReference>
<dbReference type="EMBL" id="GGYP01004057">
    <property type="protein sequence ID" value="MDE48828.1"/>
    <property type="molecule type" value="Transcribed_RNA"/>
</dbReference>
<dbReference type="Pfam" id="PF08557">
    <property type="entry name" value="Lipid_DES"/>
    <property type="match status" value="1"/>
</dbReference>
<dbReference type="SMART" id="SM00212">
    <property type="entry name" value="UBCc"/>
    <property type="match status" value="1"/>
</dbReference>
<evidence type="ECO:0000259" key="3">
    <source>
        <dbReference type="PROSITE" id="PS50127"/>
    </source>
</evidence>
<reference evidence="5" key="1">
    <citation type="submission" date="2018-10" db="EMBL/GenBank/DDBJ databases">
        <title>Transcriptome assembly of Aceria tosichella (Wheat curl mite) Type 2.</title>
        <authorList>
            <person name="Scully E.D."/>
            <person name="Geib S.M."/>
            <person name="Palmer N.A."/>
            <person name="Gupta A.K."/>
            <person name="Sarath G."/>
            <person name="Tatineni S."/>
        </authorList>
    </citation>
    <scope>NUCLEOTIDE SEQUENCE</scope>
    <source>
        <strain evidence="5">LincolnNE</strain>
    </source>
</reference>
<feature type="domain" description="UBC core" evidence="3">
    <location>
        <begin position="406"/>
        <end position="572"/>
    </location>
</feature>
<feature type="region of interest" description="Disordered" evidence="1">
    <location>
        <begin position="246"/>
        <end position="375"/>
    </location>
</feature>
<dbReference type="InterPro" id="IPR013866">
    <property type="entry name" value="Sphingolipid_d4-desaturase_N"/>
</dbReference>
<feature type="transmembrane region" description="Helical" evidence="2">
    <location>
        <begin position="67"/>
        <end position="89"/>
    </location>
</feature>
<proteinExistence type="predicted"/>